<gene>
    <name evidence="1" type="ORF">RIF29_04817</name>
</gene>
<protein>
    <submittedName>
        <fullName evidence="1">Uncharacterized protein</fullName>
    </submittedName>
</protein>
<name>A0AAN9J1D8_CROPI</name>
<evidence type="ECO:0000313" key="1">
    <source>
        <dbReference type="EMBL" id="KAK7290412.1"/>
    </source>
</evidence>
<comment type="caution">
    <text evidence="1">The sequence shown here is derived from an EMBL/GenBank/DDBJ whole genome shotgun (WGS) entry which is preliminary data.</text>
</comment>
<dbReference type="EMBL" id="JAYWIO010000001">
    <property type="protein sequence ID" value="KAK7290412.1"/>
    <property type="molecule type" value="Genomic_DNA"/>
</dbReference>
<accession>A0AAN9J1D8</accession>
<keyword evidence="2" id="KW-1185">Reference proteome</keyword>
<dbReference type="AlphaFoldDB" id="A0AAN9J1D8"/>
<sequence length="228" mass="24821">MSRKSLFMEGMGESSGAIKQGKHRDFILHGSATHAWEKRTEQDGEVAEGDHQLKEILVSLSKCNLPNVGLKGEEKERPIEVEGEEVTSGLKTMQGQIGKDGNGGLVGEGASLVATKNPEMVNLQVGQEKLGAEIETVPVESECESASGSRKCTIRKWKRMARAGERSSLPIASSNLKRKPLMVNTDMEIEDEFMMRNTKKGNVESEETAIGGWRDLGTLGKHLEGGVE</sequence>
<dbReference type="Proteomes" id="UP001372338">
    <property type="component" value="Unassembled WGS sequence"/>
</dbReference>
<organism evidence="1 2">
    <name type="scientific">Crotalaria pallida</name>
    <name type="common">Smooth rattlebox</name>
    <name type="synonym">Crotalaria striata</name>
    <dbReference type="NCBI Taxonomy" id="3830"/>
    <lineage>
        <taxon>Eukaryota</taxon>
        <taxon>Viridiplantae</taxon>
        <taxon>Streptophyta</taxon>
        <taxon>Embryophyta</taxon>
        <taxon>Tracheophyta</taxon>
        <taxon>Spermatophyta</taxon>
        <taxon>Magnoliopsida</taxon>
        <taxon>eudicotyledons</taxon>
        <taxon>Gunneridae</taxon>
        <taxon>Pentapetalae</taxon>
        <taxon>rosids</taxon>
        <taxon>fabids</taxon>
        <taxon>Fabales</taxon>
        <taxon>Fabaceae</taxon>
        <taxon>Papilionoideae</taxon>
        <taxon>50 kb inversion clade</taxon>
        <taxon>genistoids sensu lato</taxon>
        <taxon>core genistoids</taxon>
        <taxon>Crotalarieae</taxon>
        <taxon>Crotalaria</taxon>
    </lineage>
</organism>
<evidence type="ECO:0000313" key="2">
    <source>
        <dbReference type="Proteomes" id="UP001372338"/>
    </source>
</evidence>
<proteinExistence type="predicted"/>
<reference evidence="1 2" key="1">
    <citation type="submission" date="2024-01" db="EMBL/GenBank/DDBJ databases">
        <title>The genomes of 5 underutilized Papilionoideae crops provide insights into root nodulation and disease resistanc.</title>
        <authorList>
            <person name="Yuan L."/>
        </authorList>
    </citation>
    <scope>NUCLEOTIDE SEQUENCE [LARGE SCALE GENOMIC DNA]</scope>
    <source>
        <strain evidence="1">ZHUSHIDOU_FW_LH</strain>
        <tissue evidence="1">Leaf</tissue>
    </source>
</reference>